<comment type="subcellular location">
    <subcellularLocation>
        <location evidence="1">Membrane</location>
        <topology evidence="1">Single-pass membrane protein</topology>
    </subcellularLocation>
</comment>
<feature type="transmembrane region" description="Helical" evidence="6">
    <location>
        <begin position="6"/>
        <end position="24"/>
    </location>
</feature>
<dbReference type="AlphaFoldDB" id="A0A1K1YKP3"/>
<keyword evidence="8" id="KW-1185">Reference proteome</keyword>
<proteinExistence type="inferred from homology"/>
<dbReference type="EMBL" id="FPJW01000008">
    <property type="protein sequence ID" value="SFX61908.1"/>
    <property type="molecule type" value="Genomic_DNA"/>
</dbReference>
<keyword evidence="3 6" id="KW-0812">Transmembrane</keyword>
<name>A0A1K1YKP3_9GAMM</name>
<gene>
    <name evidence="7" type="ORF">SAMN02745752_02273</name>
</gene>
<dbReference type="OrthoDB" id="9804152at2"/>
<dbReference type="RefSeq" id="WP_072326590.1">
    <property type="nucleotide sequence ID" value="NZ_FPJW01000008.1"/>
</dbReference>
<dbReference type="Gene3D" id="1.20.1440.20">
    <property type="entry name" value="LemA-like domain"/>
    <property type="match status" value="1"/>
</dbReference>
<keyword evidence="5 6" id="KW-0472">Membrane</keyword>
<dbReference type="GO" id="GO:0016020">
    <property type="term" value="C:membrane"/>
    <property type="evidence" value="ECO:0007669"/>
    <property type="project" value="UniProtKB-SubCell"/>
</dbReference>
<dbReference type="Proteomes" id="UP000182350">
    <property type="component" value="Unassembled WGS sequence"/>
</dbReference>
<evidence type="ECO:0000256" key="4">
    <source>
        <dbReference type="ARBA" id="ARBA00022989"/>
    </source>
</evidence>
<dbReference type="PANTHER" id="PTHR34478">
    <property type="entry name" value="PROTEIN LEMA"/>
    <property type="match status" value="1"/>
</dbReference>
<evidence type="ECO:0000313" key="7">
    <source>
        <dbReference type="EMBL" id="SFX61908.1"/>
    </source>
</evidence>
<dbReference type="SUPFAM" id="SSF140478">
    <property type="entry name" value="LemA-like"/>
    <property type="match status" value="1"/>
</dbReference>
<evidence type="ECO:0000256" key="3">
    <source>
        <dbReference type="ARBA" id="ARBA00022692"/>
    </source>
</evidence>
<dbReference type="Pfam" id="PF04011">
    <property type="entry name" value="LemA"/>
    <property type="match status" value="1"/>
</dbReference>
<accession>A0A1K1YKP3</accession>
<evidence type="ECO:0000256" key="2">
    <source>
        <dbReference type="ARBA" id="ARBA00008854"/>
    </source>
</evidence>
<sequence length="198" mass="21572">MDTNLILLLVVLAALVLLCITIYNKLVALKNRFKNAFAQIEVQLKRRYDLIPNLVETAKAYMAHERETLEAVIAARNQASAGLRAAAADPGNVQALGQLAGAESALGGALGRFNMLMEAYPDLKASQNMQQLSEELTSTENRVAFARQAFNDAVMQYNTYRQSFPAVMLAGAFGHSTDASLLQFEDSAQIQSAPKVSF</sequence>
<dbReference type="STRING" id="1122209.SAMN02745752_02273"/>
<reference evidence="7 8" key="1">
    <citation type="submission" date="2016-11" db="EMBL/GenBank/DDBJ databases">
        <authorList>
            <person name="Jaros S."/>
            <person name="Januszkiewicz K."/>
            <person name="Wedrychowicz H."/>
        </authorList>
    </citation>
    <scope>NUCLEOTIDE SEQUENCE [LARGE SCALE GENOMIC DNA]</scope>
    <source>
        <strain evidence="7 8">DSM 21637</strain>
    </source>
</reference>
<evidence type="ECO:0000256" key="1">
    <source>
        <dbReference type="ARBA" id="ARBA00004167"/>
    </source>
</evidence>
<evidence type="ECO:0000256" key="5">
    <source>
        <dbReference type="ARBA" id="ARBA00023136"/>
    </source>
</evidence>
<protein>
    <submittedName>
        <fullName evidence="7">LemA protein</fullName>
    </submittedName>
</protein>
<dbReference type="InterPro" id="IPR023353">
    <property type="entry name" value="LemA-like_dom_sf"/>
</dbReference>
<dbReference type="PANTHER" id="PTHR34478:SF1">
    <property type="entry name" value="PROTEIN LEMA"/>
    <property type="match status" value="1"/>
</dbReference>
<comment type="similarity">
    <text evidence="2">Belongs to the LemA family.</text>
</comment>
<evidence type="ECO:0000313" key="8">
    <source>
        <dbReference type="Proteomes" id="UP000182350"/>
    </source>
</evidence>
<dbReference type="InterPro" id="IPR007156">
    <property type="entry name" value="MamQ_LemA"/>
</dbReference>
<organism evidence="7 8">
    <name type="scientific">Marinospirillum alkaliphilum DSM 21637</name>
    <dbReference type="NCBI Taxonomy" id="1122209"/>
    <lineage>
        <taxon>Bacteria</taxon>
        <taxon>Pseudomonadati</taxon>
        <taxon>Pseudomonadota</taxon>
        <taxon>Gammaproteobacteria</taxon>
        <taxon>Oceanospirillales</taxon>
        <taxon>Oceanospirillaceae</taxon>
        <taxon>Marinospirillum</taxon>
    </lineage>
</organism>
<keyword evidence="4 6" id="KW-1133">Transmembrane helix</keyword>
<evidence type="ECO:0000256" key="6">
    <source>
        <dbReference type="SAM" id="Phobius"/>
    </source>
</evidence>